<dbReference type="InterPro" id="IPR001173">
    <property type="entry name" value="Glyco_trans_2-like"/>
</dbReference>
<dbReference type="STRING" id="287098.SAMN05421665_3094"/>
<organism evidence="3 4">
    <name type="scientific">Yoonia rosea</name>
    <dbReference type="NCBI Taxonomy" id="287098"/>
    <lineage>
        <taxon>Bacteria</taxon>
        <taxon>Pseudomonadati</taxon>
        <taxon>Pseudomonadota</taxon>
        <taxon>Alphaproteobacteria</taxon>
        <taxon>Rhodobacterales</taxon>
        <taxon>Paracoccaceae</taxon>
        <taxon>Yoonia</taxon>
    </lineage>
</organism>
<dbReference type="EMBL" id="FTPR01000003">
    <property type="protein sequence ID" value="SIT90402.1"/>
    <property type="molecule type" value="Genomic_DNA"/>
</dbReference>
<dbReference type="SUPFAM" id="SSF53448">
    <property type="entry name" value="Nucleotide-diphospho-sugar transferases"/>
    <property type="match status" value="1"/>
</dbReference>
<proteinExistence type="predicted"/>
<evidence type="ECO:0000259" key="2">
    <source>
        <dbReference type="Pfam" id="PF00535"/>
    </source>
</evidence>
<dbReference type="SUPFAM" id="SSF52540">
    <property type="entry name" value="P-loop containing nucleoside triphosphate hydrolases"/>
    <property type="match status" value="1"/>
</dbReference>
<evidence type="ECO:0000256" key="1">
    <source>
        <dbReference type="ARBA" id="ARBA00022679"/>
    </source>
</evidence>
<dbReference type="PANTHER" id="PTHR10605">
    <property type="entry name" value="HEPARAN SULFATE SULFOTRANSFERASE"/>
    <property type="match status" value="1"/>
</dbReference>
<dbReference type="RefSeq" id="WP_076660791.1">
    <property type="nucleotide sequence ID" value="NZ_FTPR01000003.1"/>
</dbReference>
<dbReference type="AlphaFoldDB" id="A0A1R3XG75"/>
<dbReference type="Pfam" id="PF00535">
    <property type="entry name" value="Glycos_transf_2"/>
    <property type="match status" value="1"/>
</dbReference>
<dbReference type="PANTHER" id="PTHR10605:SF56">
    <property type="entry name" value="BIFUNCTIONAL HEPARAN SULFATE N-DEACETYLASE_N-SULFOTRANSFERASE"/>
    <property type="match status" value="1"/>
</dbReference>
<keyword evidence="4" id="KW-1185">Reference proteome</keyword>
<name>A0A1R3XG75_9RHOB</name>
<evidence type="ECO:0000313" key="4">
    <source>
        <dbReference type="Proteomes" id="UP000186997"/>
    </source>
</evidence>
<dbReference type="Pfam" id="PF13469">
    <property type="entry name" value="Sulfotransfer_3"/>
    <property type="match status" value="1"/>
</dbReference>
<feature type="domain" description="Glycosyltransferase 2-like" evidence="2">
    <location>
        <begin position="274"/>
        <end position="437"/>
    </location>
</feature>
<dbReference type="Proteomes" id="UP000186997">
    <property type="component" value="Unassembled WGS sequence"/>
</dbReference>
<dbReference type="GO" id="GO:0008146">
    <property type="term" value="F:sulfotransferase activity"/>
    <property type="evidence" value="ECO:0007669"/>
    <property type="project" value="InterPro"/>
</dbReference>
<protein>
    <submittedName>
        <fullName evidence="3">Sulfotransferase family protein</fullName>
    </submittedName>
</protein>
<dbReference type="Gene3D" id="3.90.550.10">
    <property type="entry name" value="Spore Coat Polysaccharide Biosynthesis Protein SpsA, Chain A"/>
    <property type="match status" value="1"/>
</dbReference>
<reference evidence="4" key="1">
    <citation type="submission" date="2017-01" db="EMBL/GenBank/DDBJ databases">
        <authorList>
            <person name="Varghese N."/>
            <person name="Submissions S."/>
        </authorList>
    </citation>
    <scope>NUCLEOTIDE SEQUENCE [LARGE SCALE GENOMIC DNA]</scope>
    <source>
        <strain evidence="4">DSM 29591</strain>
    </source>
</reference>
<sequence>MSPNVLLIGAPRSGTTFLFSALAMHPDIFAPNVKEPHYHLAHRWPLGGPEHEAFTTPLSEYLAGQRSEVWGGLMTDATDYAALYADAGNTRWRLEATPNYFAEGAWMAQRLNEHLEPDARVIVVLRDPIARTVSHYNHFVKLGWETRAFADALAATEERLAAGWAPTWDYLKYSAYAKPLAEWRTVFNDRLRVVSFEDMTWQPQAVVQDLHRWLGLTPSDDLGAANFNAAPAADQGSLQAARQSVKLTGRLDLEQEEAIVAAAHDPRFAQPLVTIGMPVLNGAESIRESLESLLSQTYTNLRIVVCDNASTDDTARIVRDLAVQDPRIELRSFSERSDIRTSYERAFATAAGDYFMFAPCDDRWAPEFIARAVQQMQVNRHASVCCGRIEMLENGHRIGRSEGVHDIIGPAGRRWRDALVNTFDASRIYGLLRVSALPDLIPATAPEGWDHYVTAKLALRGDIITIDSTAMYRDRTSDDSYLGHIERQEPTFWKRVFYLRHVRRLFVQDQEFKTGNLGAQLTLLAYMLIYSYLPLKERPKLYERFRKTGRMLARWGRNISV</sequence>
<dbReference type="InterPro" id="IPR029044">
    <property type="entry name" value="Nucleotide-diphossugar_trans"/>
</dbReference>
<dbReference type="InterPro" id="IPR037359">
    <property type="entry name" value="NST/OST"/>
</dbReference>
<keyword evidence="1 3" id="KW-0808">Transferase</keyword>
<gene>
    <name evidence="3" type="ORF">SAMN05421665_3094</name>
</gene>
<dbReference type="Gene3D" id="3.40.50.300">
    <property type="entry name" value="P-loop containing nucleotide triphosphate hydrolases"/>
    <property type="match status" value="1"/>
</dbReference>
<dbReference type="CDD" id="cd00761">
    <property type="entry name" value="Glyco_tranf_GTA_type"/>
    <property type="match status" value="1"/>
</dbReference>
<dbReference type="InterPro" id="IPR027417">
    <property type="entry name" value="P-loop_NTPase"/>
</dbReference>
<evidence type="ECO:0000313" key="3">
    <source>
        <dbReference type="EMBL" id="SIT90402.1"/>
    </source>
</evidence>
<accession>A0A1R3XG75</accession>